<dbReference type="Pfam" id="PF13746">
    <property type="entry name" value="Fer4_18"/>
    <property type="match status" value="1"/>
</dbReference>
<dbReference type="Pfam" id="PF12801">
    <property type="entry name" value="Fer4_5"/>
    <property type="match status" value="1"/>
</dbReference>
<dbReference type="PROSITE" id="PS51379">
    <property type="entry name" value="4FE4S_FER_2"/>
    <property type="match status" value="1"/>
</dbReference>
<evidence type="ECO:0000256" key="7">
    <source>
        <dbReference type="SAM" id="Phobius"/>
    </source>
</evidence>
<feature type="transmembrane region" description="Helical" evidence="7">
    <location>
        <begin position="162"/>
        <end position="179"/>
    </location>
</feature>
<evidence type="ECO:0000313" key="9">
    <source>
        <dbReference type="EMBL" id="BCO27547.1"/>
    </source>
</evidence>
<dbReference type="InterPro" id="IPR014116">
    <property type="entry name" value="Cyt_c_oxidase_cbb3_FixG"/>
</dbReference>
<evidence type="ECO:0000256" key="4">
    <source>
        <dbReference type="ARBA" id="ARBA00022982"/>
    </source>
</evidence>
<name>A0ABN6D6C1_9BURK</name>
<dbReference type="SUPFAM" id="SSF54862">
    <property type="entry name" value="4Fe-4S ferredoxins"/>
    <property type="match status" value="1"/>
</dbReference>
<dbReference type="InterPro" id="IPR032879">
    <property type="entry name" value="FixG_C"/>
</dbReference>
<reference evidence="9 10" key="1">
    <citation type="journal article" date="2021" name="Microbiol. Spectr.">
        <title>A Single Bacterium Capable of Oxidation and Reduction of Iron at Circumneutral pH.</title>
        <authorList>
            <person name="Kato S."/>
            <person name="Ohkuma M."/>
        </authorList>
    </citation>
    <scope>NUCLEOTIDE SEQUENCE [LARGE SCALE GENOMIC DNA]</scope>
    <source>
        <strain evidence="9 10">MIZ03</strain>
    </source>
</reference>
<evidence type="ECO:0000256" key="2">
    <source>
        <dbReference type="ARBA" id="ARBA00022485"/>
    </source>
</evidence>
<dbReference type="PROSITE" id="PS00198">
    <property type="entry name" value="4FE4S_FER_1"/>
    <property type="match status" value="1"/>
</dbReference>
<protein>
    <recommendedName>
        <fullName evidence="8">4Fe-4S ferredoxin-type domain-containing protein</fullName>
    </recommendedName>
</protein>
<accession>A0ABN6D6C1</accession>
<keyword evidence="6" id="KW-0411">Iron-sulfur</keyword>
<feature type="transmembrane region" description="Helical" evidence="7">
    <location>
        <begin position="40"/>
        <end position="61"/>
    </location>
</feature>
<dbReference type="InterPro" id="IPR009051">
    <property type="entry name" value="Helical_ferredxn"/>
</dbReference>
<evidence type="ECO:0000256" key="5">
    <source>
        <dbReference type="ARBA" id="ARBA00023004"/>
    </source>
</evidence>
<sequence>MAMNSKTIPIAVDGSRTEPLIQLEPKNKIYVRATSGRFAAWRWAMVWLTQLVFYGLPWVTWHDRQAVLFDLAQQRFYLFGLVLYPQDLIYLTLLLVLAALALFFVTTVAGRIWCGFSCPQTVYTKVFVWVEHLTEGKPHARKALDSRTWGTEKILRKGSKQALWLGISLWTGFTFVGYFTPIQSLASALPDLSMGPWDSFWVLFYGLFTYLNAGYLREQVCKHMCPYARFQSAMFDRDTLIIGYDSARGDARGPRARSVDHKAIGLGDCTDCTLCVQVCPTGIDIRDGLQSNCIGCAACIDACDGVMDQMKYPRGLIRYSSLNGLTHGWDSATLRQRVLRWRVLAYGLQLCLLTAALVIGLNQRSPFRLDVIRDRGVMARTLHDGSIENVYRLHLMNATEQVQHYRVEALGFTGLSMTSPTLVSLGPIEAKTMTVNVQLPAAEAMAKPGKTLHMQFKVTSMGDNHDVVQVLENSTFYVPM</sequence>
<keyword evidence="7" id="KW-1133">Transmembrane helix</keyword>
<dbReference type="InterPro" id="IPR013783">
    <property type="entry name" value="Ig-like_fold"/>
</dbReference>
<evidence type="ECO:0000256" key="1">
    <source>
        <dbReference type="ARBA" id="ARBA00022448"/>
    </source>
</evidence>
<gene>
    <name evidence="9" type="ORF">MIZ03_2435</name>
</gene>
<dbReference type="InterPro" id="IPR017900">
    <property type="entry name" value="4Fe4S_Fe_S_CS"/>
</dbReference>
<evidence type="ECO:0000256" key="6">
    <source>
        <dbReference type="ARBA" id="ARBA00023014"/>
    </source>
</evidence>
<feature type="transmembrane region" description="Helical" evidence="7">
    <location>
        <begin position="343"/>
        <end position="361"/>
    </location>
</feature>
<keyword evidence="2" id="KW-0004">4Fe-4S</keyword>
<dbReference type="Gene3D" id="1.10.1060.10">
    <property type="entry name" value="Alpha-helical ferredoxin"/>
    <property type="match status" value="1"/>
</dbReference>
<keyword evidence="4" id="KW-0249">Electron transport</keyword>
<evidence type="ECO:0000256" key="3">
    <source>
        <dbReference type="ARBA" id="ARBA00022723"/>
    </source>
</evidence>
<dbReference type="Pfam" id="PF11614">
    <property type="entry name" value="FixG_C"/>
    <property type="match status" value="1"/>
</dbReference>
<dbReference type="EMBL" id="AP024238">
    <property type="protein sequence ID" value="BCO27547.1"/>
    <property type="molecule type" value="Genomic_DNA"/>
</dbReference>
<organism evidence="9 10">
    <name type="scientific">Rhodoferax lithotrophicus</name>
    <dbReference type="NCBI Taxonomy" id="2798804"/>
    <lineage>
        <taxon>Bacteria</taxon>
        <taxon>Pseudomonadati</taxon>
        <taxon>Pseudomonadota</taxon>
        <taxon>Betaproteobacteria</taxon>
        <taxon>Burkholderiales</taxon>
        <taxon>Comamonadaceae</taxon>
        <taxon>Rhodoferax</taxon>
    </lineage>
</organism>
<dbReference type="PANTHER" id="PTHR30176">
    <property type="entry name" value="FERREDOXIN-TYPE PROTEIN NAPH"/>
    <property type="match status" value="1"/>
</dbReference>
<dbReference type="Gene3D" id="2.60.40.10">
    <property type="entry name" value="Immunoglobulins"/>
    <property type="match status" value="1"/>
</dbReference>
<keyword evidence="7" id="KW-0472">Membrane</keyword>
<keyword evidence="5" id="KW-0408">Iron</keyword>
<dbReference type="NCBIfam" id="TIGR02745">
    <property type="entry name" value="ccoG_rdxA_fixG"/>
    <property type="match status" value="1"/>
</dbReference>
<evidence type="ECO:0000313" key="10">
    <source>
        <dbReference type="Proteomes" id="UP000824366"/>
    </source>
</evidence>
<feature type="domain" description="4Fe-4S ferredoxin-type" evidence="8">
    <location>
        <begin position="260"/>
        <end position="288"/>
    </location>
</feature>
<feature type="transmembrane region" description="Helical" evidence="7">
    <location>
        <begin position="88"/>
        <end position="109"/>
    </location>
</feature>
<proteinExistence type="predicted"/>
<dbReference type="InterPro" id="IPR051684">
    <property type="entry name" value="Electron_Trans/Redox"/>
</dbReference>
<keyword evidence="3" id="KW-0479">Metal-binding</keyword>
<dbReference type="Proteomes" id="UP000824366">
    <property type="component" value="Chromosome"/>
</dbReference>
<dbReference type="InterPro" id="IPR017896">
    <property type="entry name" value="4Fe4S_Fe-S-bd"/>
</dbReference>
<dbReference type="PANTHER" id="PTHR30176:SF3">
    <property type="entry name" value="FERREDOXIN-TYPE PROTEIN NAPH"/>
    <property type="match status" value="1"/>
</dbReference>
<keyword evidence="1" id="KW-0813">Transport</keyword>
<keyword evidence="10" id="KW-1185">Reference proteome</keyword>
<evidence type="ECO:0000259" key="8">
    <source>
        <dbReference type="PROSITE" id="PS51379"/>
    </source>
</evidence>
<feature type="transmembrane region" description="Helical" evidence="7">
    <location>
        <begin position="199"/>
        <end position="216"/>
    </location>
</feature>
<keyword evidence="7" id="KW-0812">Transmembrane</keyword>